<dbReference type="OrthoDB" id="515064at2759"/>
<name>A0A067PYM6_9AGAM</name>
<keyword evidence="2" id="KW-1185">Reference proteome</keyword>
<dbReference type="InParanoid" id="A0A067PYM6"/>
<dbReference type="EMBL" id="KL197715">
    <property type="protein sequence ID" value="KDQ59834.1"/>
    <property type="molecule type" value="Genomic_DNA"/>
</dbReference>
<protein>
    <submittedName>
        <fullName evidence="1">Uncharacterized protein</fullName>
    </submittedName>
</protein>
<gene>
    <name evidence="1" type="ORF">JAAARDRAFT_33408</name>
</gene>
<dbReference type="STRING" id="933084.A0A067PYM6"/>
<proteinExistence type="predicted"/>
<dbReference type="AlphaFoldDB" id="A0A067PYM6"/>
<evidence type="ECO:0000313" key="1">
    <source>
        <dbReference type="EMBL" id="KDQ59834.1"/>
    </source>
</evidence>
<organism evidence="1 2">
    <name type="scientific">Jaapia argillacea MUCL 33604</name>
    <dbReference type="NCBI Taxonomy" id="933084"/>
    <lineage>
        <taxon>Eukaryota</taxon>
        <taxon>Fungi</taxon>
        <taxon>Dikarya</taxon>
        <taxon>Basidiomycota</taxon>
        <taxon>Agaricomycotina</taxon>
        <taxon>Agaricomycetes</taxon>
        <taxon>Agaricomycetidae</taxon>
        <taxon>Jaapiales</taxon>
        <taxon>Jaapiaceae</taxon>
        <taxon>Jaapia</taxon>
    </lineage>
</organism>
<evidence type="ECO:0000313" key="2">
    <source>
        <dbReference type="Proteomes" id="UP000027265"/>
    </source>
</evidence>
<accession>A0A067PYM6</accession>
<sequence length="78" mass="8434">MALSSAIVSIDPSQSIPTVPLWLSTAIRNLKVDYPDDNCEEVICKGDTGASEWRIKCSDCPGKIYVTGPGETLGMKFI</sequence>
<reference evidence="2" key="1">
    <citation type="journal article" date="2014" name="Proc. Natl. Acad. Sci. U.S.A.">
        <title>Extensive sampling of basidiomycete genomes demonstrates inadequacy of the white-rot/brown-rot paradigm for wood decay fungi.</title>
        <authorList>
            <person name="Riley R."/>
            <person name="Salamov A.A."/>
            <person name="Brown D.W."/>
            <person name="Nagy L.G."/>
            <person name="Floudas D."/>
            <person name="Held B.W."/>
            <person name="Levasseur A."/>
            <person name="Lombard V."/>
            <person name="Morin E."/>
            <person name="Otillar R."/>
            <person name="Lindquist E.A."/>
            <person name="Sun H."/>
            <person name="LaButti K.M."/>
            <person name="Schmutz J."/>
            <person name="Jabbour D."/>
            <person name="Luo H."/>
            <person name="Baker S.E."/>
            <person name="Pisabarro A.G."/>
            <person name="Walton J.D."/>
            <person name="Blanchette R.A."/>
            <person name="Henrissat B."/>
            <person name="Martin F."/>
            <person name="Cullen D."/>
            <person name="Hibbett D.S."/>
            <person name="Grigoriev I.V."/>
        </authorList>
    </citation>
    <scope>NUCLEOTIDE SEQUENCE [LARGE SCALE GENOMIC DNA]</scope>
    <source>
        <strain evidence="2">MUCL 33604</strain>
    </source>
</reference>
<dbReference type="Proteomes" id="UP000027265">
    <property type="component" value="Unassembled WGS sequence"/>
</dbReference>
<dbReference type="HOGENOM" id="CLU_2622369_0_0_1"/>